<dbReference type="EMBL" id="JAPZBS010000008">
    <property type="protein sequence ID" value="KAJ5364283.1"/>
    <property type="molecule type" value="Genomic_DNA"/>
</dbReference>
<sequence>MVHQWSPGRLAAAGTSDEGTGLEELGVDVEEELAVGKDELTRVVAKTEDVSGSVDEVLGVEEDPVTTAGRGPEEPEIVDDDDGEGMREDARVDVEAVVGTVDKDGGVEDEIDEEREGVVVAASDGGAELELGLEVEVEVGEVDEDGTVELDSSLAVDEAAFPPSAGVKEELDVVGAVEDGDSVEDASTVEDVRSHVGVTGMTVNPPSSSSSPLSFWRAAGAPDTIEVVDDTAFVASGTLDETASWPGASERAIGPAEQDHAKAKRAV</sequence>
<feature type="region of interest" description="Disordered" evidence="1">
    <location>
        <begin position="239"/>
        <end position="267"/>
    </location>
</feature>
<organism evidence="2 3">
    <name type="scientific">Penicillium cataractarum</name>
    <dbReference type="NCBI Taxonomy" id="2100454"/>
    <lineage>
        <taxon>Eukaryota</taxon>
        <taxon>Fungi</taxon>
        <taxon>Dikarya</taxon>
        <taxon>Ascomycota</taxon>
        <taxon>Pezizomycotina</taxon>
        <taxon>Eurotiomycetes</taxon>
        <taxon>Eurotiomycetidae</taxon>
        <taxon>Eurotiales</taxon>
        <taxon>Aspergillaceae</taxon>
        <taxon>Penicillium</taxon>
    </lineage>
</organism>
<name>A0A9W9V0G4_9EURO</name>
<evidence type="ECO:0000256" key="1">
    <source>
        <dbReference type="SAM" id="MobiDB-lite"/>
    </source>
</evidence>
<dbReference type="Proteomes" id="UP001147782">
    <property type="component" value="Unassembled WGS sequence"/>
</dbReference>
<dbReference type="RefSeq" id="XP_056551909.1">
    <property type="nucleotide sequence ID" value="XM_056702909.1"/>
</dbReference>
<feature type="compositionally biased region" description="Acidic residues" evidence="1">
    <location>
        <begin position="74"/>
        <end position="83"/>
    </location>
</feature>
<reference evidence="2" key="1">
    <citation type="submission" date="2022-11" db="EMBL/GenBank/DDBJ databases">
        <authorList>
            <person name="Petersen C."/>
        </authorList>
    </citation>
    <scope>NUCLEOTIDE SEQUENCE</scope>
    <source>
        <strain evidence="2">IBT 29864</strain>
    </source>
</reference>
<dbReference type="GeneID" id="81442088"/>
<evidence type="ECO:0000313" key="2">
    <source>
        <dbReference type="EMBL" id="KAJ5364283.1"/>
    </source>
</evidence>
<reference evidence="2" key="2">
    <citation type="journal article" date="2023" name="IMA Fungus">
        <title>Comparative genomic study of the Penicillium genus elucidates a diverse pangenome and 15 lateral gene transfer events.</title>
        <authorList>
            <person name="Petersen C."/>
            <person name="Sorensen T."/>
            <person name="Nielsen M.R."/>
            <person name="Sondergaard T.E."/>
            <person name="Sorensen J.L."/>
            <person name="Fitzpatrick D.A."/>
            <person name="Frisvad J.C."/>
            <person name="Nielsen K.L."/>
        </authorList>
    </citation>
    <scope>NUCLEOTIDE SEQUENCE</scope>
    <source>
        <strain evidence="2">IBT 29864</strain>
    </source>
</reference>
<proteinExistence type="predicted"/>
<protein>
    <submittedName>
        <fullName evidence="2">Uncharacterized protein</fullName>
    </submittedName>
</protein>
<feature type="region of interest" description="Disordered" evidence="1">
    <location>
        <begin position="1"/>
        <end position="25"/>
    </location>
</feature>
<feature type="region of interest" description="Disordered" evidence="1">
    <location>
        <begin position="53"/>
        <end position="86"/>
    </location>
</feature>
<accession>A0A9W9V0G4</accession>
<keyword evidence="3" id="KW-1185">Reference proteome</keyword>
<comment type="caution">
    <text evidence="2">The sequence shown here is derived from an EMBL/GenBank/DDBJ whole genome shotgun (WGS) entry which is preliminary data.</text>
</comment>
<gene>
    <name evidence="2" type="ORF">N7496_009996</name>
</gene>
<evidence type="ECO:0000313" key="3">
    <source>
        <dbReference type="Proteomes" id="UP001147782"/>
    </source>
</evidence>
<dbReference type="AlphaFoldDB" id="A0A9W9V0G4"/>